<reference evidence="1" key="1">
    <citation type="submission" date="2022-07" db="EMBL/GenBank/DDBJ databases">
        <title>Phylogenomic reconstructions and comparative analyses of Kickxellomycotina fungi.</title>
        <authorList>
            <person name="Reynolds N.K."/>
            <person name="Stajich J.E."/>
            <person name="Barry K."/>
            <person name="Grigoriev I.V."/>
            <person name="Crous P."/>
            <person name="Smith M.E."/>
        </authorList>
    </citation>
    <scope>NUCLEOTIDE SEQUENCE</scope>
    <source>
        <strain evidence="1">CBS 102833</strain>
    </source>
</reference>
<accession>A0ACC1L4K7</accession>
<organism evidence="1 2">
    <name type="scientific">Coemansia furcata</name>
    <dbReference type="NCBI Taxonomy" id="417177"/>
    <lineage>
        <taxon>Eukaryota</taxon>
        <taxon>Fungi</taxon>
        <taxon>Fungi incertae sedis</taxon>
        <taxon>Zoopagomycota</taxon>
        <taxon>Kickxellomycotina</taxon>
        <taxon>Kickxellomycetes</taxon>
        <taxon>Kickxellales</taxon>
        <taxon>Kickxellaceae</taxon>
        <taxon>Coemansia</taxon>
    </lineage>
</organism>
<keyword evidence="1" id="KW-0067">ATP-binding</keyword>
<evidence type="ECO:0000313" key="1">
    <source>
        <dbReference type="EMBL" id="KAJ2800678.1"/>
    </source>
</evidence>
<dbReference type="EMBL" id="JANBUP010002359">
    <property type="protein sequence ID" value="KAJ2800678.1"/>
    <property type="molecule type" value="Genomic_DNA"/>
</dbReference>
<protein>
    <submittedName>
        <fullName evidence="1">ATP-dependent DNA helicase Snf21</fullName>
    </submittedName>
</protein>
<sequence>MQALRLLTDSRFQQQQQQQQSAAISSNDTGRDSQVETPVAATGDSNSSPAASVGALQAESAVPVTPPKSADGGAASTAPPAFSSDNVAQLRKQIHAFRLVSRNMPLPPQLRQELWASGIPDGEKRLLDAAPAGLGTPAGNVAEAVHAAVQPQSLPQPQSSIADVPGVGRVQVQLMLPPLPPSINFVSPHLLLKDKQAVVGDQATRLQRLLVPSITPGGLDVRAMAAEREQRREARIEYRMRELAALPANISDEQLDVCGAPNQKYVRPGLLSGGDSSARLKALIELKALGLRHKQRELRTEVVRSITRASQLGVAGDRTALRRMKKQSQREARLTEKMERQQRQERERREQDHHKQQLQAITNHGAGLLAWHRAQQQRMGRLGRAVLAFHTKAEIEEQKRMERVARERVQALRDGDEEAYLRLVDKEKDTRISHLINQTDQYLNTLIEAVRRQQQTMASQDVAQPGAGGPSWLADNAEMDADEAAAAQSRDYYSVAHRVIEPIPVQPRILLGGLLKEYQLRGLEWMVSLYNNRLNGILADEMGLGKTIQTISLVTYLIERKQQNGPFLIIVPLSTITNWILEFEKWAPSVRVIGYKGNPTQRNVLKQQIRRQDFQVLLTTYDYVIKDRPILAKINWVHMIIDEGHRMKNTQSKLAFTLTTYYKTRYRLILTGTPLQNNLPELWALLNFVLPDIFSSAQSFDEWFSAPFANSGGQDRIELNEEEKLLVIKRLHKVLRPFLLRRLKKDVE</sequence>
<feature type="non-terminal residue" evidence="1">
    <location>
        <position position="748"/>
    </location>
</feature>
<dbReference type="Proteomes" id="UP001140096">
    <property type="component" value="Unassembled WGS sequence"/>
</dbReference>
<comment type="caution">
    <text evidence="1">The sequence shown here is derived from an EMBL/GenBank/DDBJ whole genome shotgun (WGS) entry which is preliminary data.</text>
</comment>
<keyword evidence="1" id="KW-0547">Nucleotide-binding</keyword>
<proteinExistence type="predicted"/>
<name>A0ACC1L4K7_9FUNG</name>
<keyword evidence="1" id="KW-0378">Hydrolase</keyword>
<evidence type="ECO:0000313" key="2">
    <source>
        <dbReference type="Proteomes" id="UP001140096"/>
    </source>
</evidence>
<keyword evidence="2" id="KW-1185">Reference proteome</keyword>
<keyword evidence="1" id="KW-0347">Helicase</keyword>
<gene>
    <name evidence="1" type="primary">snf21_6</name>
    <name evidence="1" type="ORF">H4S07_005122</name>
</gene>